<sequence>MSFSTFAYAENVIHPLESEEFYFKALPYLKQIDDAQNELMNTRNKLPASTPLSEQTKEKFRSEIKPLFEAGMPLLRRSAAEGNPAAQYRLAWISSLFEPYEQAVNQVCPLLRASLSQGFTPAGVQMINYCLDEAKTPGFRSLIDALPGSDTLFSKYYPLPTLMPGCDRSRASDNNVIALLDEKGFRANLYMSVSTEMSRQHLKQEQLTYLNKAVEYGCTRAIERLKLEAGN</sequence>
<dbReference type="Proteomes" id="UP000054197">
    <property type="component" value="Unassembled WGS sequence"/>
</dbReference>
<organism evidence="1 2">
    <name type="scientific">Pseudomonas fluorescens ICMP 11288</name>
    <dbReference type="NCBI Taxonomy" id="1198309"/>
    <lineage>
        <taxon>Bacteria</taxon>
        <taxon>Pseudomonadati</taxon>
        <taxon>Pseudomonadota</taxon>
        <taxon>Gammaproteobacteria</taxon>
        <taxon>Pseudomonadales</taxon>
        <taxon>Pseudomonadaceae</taxon>
        <taxon>Pseudomonas</taxon>
    </lineage>
</organism>
<protein>
    <submittedName>
        <fullName evidence="1">Uncharacterized protein</fullName>
    </submittedName>
</protein>
<evidence type="ECO:0000313" key="2">
    <source>
        <dbReference type="Proteomes" id="UP000054197"/>
    </source>
</evidence>
<name>A0A0W0HW94_PSEFL</name>
<accession>A0A0W0HW94</accession>
<dbReference type="EMBL" id="LKEF01000019">
    <property type="protein sequence ID" value="KTB65135.1"/>
    <property type="molecule type" value="Genomic_DNA"/>
</dbReference>
<proteinExistence type="predicted"/>
<reference evidence="1 2" key="1">
    <citation type="submission" date="2015-09" db="EMBL/GenBank/DDBJ databases">
        <title>Genome sequence of ICMP 11288.</title>
        <authorList>
            <person name="Visnovsky S."/>
            <person name="Lu A."/>
            <person name="Panda P."/>
            <person name="Pitman A."/>
        </authorList>
    </citation>
    <scope>NUCLEOTIDE SEQUENCE [LARGE SCALE GENOMIC DNA]</scope>
    <source>
        <strain evidence="1 2">ICMP 11288</strain>
    </source>
</reference>
<gene>
    <name evidence="1" type="ORF">AO063_23660</name>
</gene>
<comment type="caution">
    <text evidence="1">The sequence shown here is derived from an EMBL/GenBank/DDBJ whole genome shotgun (WGS) entry which is preliminary data.</text>
</comment>
<dbReference type="AlphaFoldDB" id="A0A0W0HW94"/>
<evidence type="ECO:0000313" key="1">
    <source>
        <dbReference type="EMBL" id="KTB65135.1"/>
    </source>
</evidence>